<feature type="non-terminal residue" evidence="12">
    <location>
        <position position="1"/>
    </location>
</feature>
<dbReference type="AlphaFoldDB" id="A0ABD3NUV1"/>
<evidence type="ECO:0000256" key="8">
    <source>
        <dbReference type="ARBA" id="ARBA00022840"/>
    </source>
</evidence>
<reference evidence="12 13" key="1">
    <citation type="submission" date="2024-10" db="EMBL/GenBank/DDBJ databases">
        <title>Updated reference genomes for cyclostephanoid diatoms.</title>
        <authorList>
            <person name="Roberts W.R."/>
            <person name="Alverson A.J."/>
        </authorList>
    </citation>
    <scope>NUCLEOTIDE SEQUENCE [LARGE SCALE GENOMIC DNA]</scope>
    <source>
        <strain evidence="12 13">AJA276-08</strain>
    </source>
</reference>
<evidence type="ECO:0000313" key="13">
    <source>
        <dbReference type="Proteomes" id="UP001530315"/>
    </source>
</evidence>
<dbReference type="Gene3D" id="3.10.20.810">
    <property type="entry name" value="Phosphoribosyl-AMP cyclohydrolase"/>
    <property type="match status" value="1"/>
</dbReference>
<keyword evidence="13" id="KW-1185">Reference proteome</keyword>
<dbReference type="CDD" id="cd11546">
    <property type="entry name" value="NTP-PPase_His4"/>
    <property type="match status" value="1"/>
</dbReference>
<evidence type="ECO:0000256" key="6">
    <source>
        <dbReference type="ARBA" id="ARBA00022741"/>
    </source>
</evidence>
<dbReference type="GO" id="GO:0000105">
    <property type="term" value="P:L-histidine biosynthetic process"/>
    <property type="evidence" value="ECO:0007669"/>
    <property type="project" value="UniProtKB-KW"/>
</dbReference>
<evidence type="ECO:0000256" key="9">
    <source>
        <dbReference type="ARBA" id="ARBA00023102"/>
    </source>
</evidence>
<dbReference type="PANTHER" id="PTHR42945">
    <property type="entry name" value="HISTIDINE BIOSYNTHESIS BIFUNCTIONAL PROTEIN"/>
    <property type="match status" value="1"/>
</dbReference>
<dbReference type="InterPro" id="IPR038019">
    <property type="entry name" value="PRib_AMP_CycHydrolase_sf"/>
</dbReference>
<dbReference type="GO" id="GO:0004635">
    <property type="term" value="F:phosphoribosyl-AMP cyclohydrolase activity"/>
    <property type="evidence" value="ECO:0007669"/>
    <property type="project" value="UniProtKB-EC"/>
</dbReference>
<dbReference type="GO" id="GO:0004636">
    <property type="term" value="F:phosphoribosyl-ATP diphosphatase activity"/>
    <property type="evidence" value="ECO:0007669"/>
    <property type="project" value="UniProtKB-EC"/>
</dbReference>
<dbReference type="Pfam" id="PF01502">
    <property type="entry name" value="PRA-CH"/>
    <property type="match status" value="1"/>
</dbReference>
<keyword evidence="8" id="KW-0067">ATP-binding</keyword>
<name>A0ABD3NUV1_9STRA</name>
<dbReference type="InterPro" id="IPR008179">
    <property type="entry name" value="HisE"/>
</dbReference>
<keyword evidence="9" id="KW-0368">Histidine biosynthesis</keyword>
<dbReference type="Proteomes" id="UP001530315">
    <property type="component" value="Unassembled WGS sequence"/>
</dbReference>
<evidence type="ECO:0000256" key="3">
    <source>
        <dbReference type="ARBA" id="ARBA00005169"/>
    </source>
</evidence>
<dbReference type="GO" id="GO:0005524">
    <property type="term" value="F:ATP binding"/>
    <property type="evidence" value="ECO:0007669"/>
    <property type="project" value="UniProtKB-KW"/>
</dbReference>
<dbReference type="SUPFAM" id="SSF141734">
    <property type="entry name" value="HisI-like"/>
    <property type="match status" value="1"/>
</dbReference>
<evidence type="ECO:0000256" key="2">
    <source>
        <dbReference type="ARBA" id="ARBA00001460"/>
    </source>
</evidence>
<dbReference type="Pfam" id="PF01503">
    <property type="entry name" value="PRA-PH"/>
    <property type="match status" value="1"/>
</dbReference>
<evidence type="ECO:0000256" key="5">
    <source>
        <dbReference type="ARBA" id="ARBA00022605"/>
    </source>
</evidence>
<organism evidence="12 13">
    <name type="scientific">Stephanodiscus triporus</name>
    <dbReference type="NCBI Taxonomy" id="2934178"/>
    <lineage>
        <taxon>Eukaryota</taxon>
        <taxon>Sar</taxon>
        <taxon>Stramenopiles</taxon>
        <taxon>Ochrophyta</taxon>
        <taxon>Bacillariophyta</taxon>
        <taxon>Coscinodiscophyceae</taxon>
        <taxon>Thalassiosirophycidae</taxon>
        <taxon>Stephanodiscales</taxon>
        <taxon>Stephanodiscaceae</taxon>
        <taxon>Stephanodiscus</taxon>
    </lineage>
</organism>
<dbReference type="InterPro" id="IPR002496">
    <property type="entry name" value="PRib_AMP_CycHydrolase_dom"/>
</dbReference>
<keyword evidence="6" id="KW-0547">Nucleotide-binding</keyword>
<dbReference type="Gene3D" id="1.10.287.1080">
    <property type="entry name" value="MazG-like"/>
    <property type="match status" value="1"/>
</dbReference>
<gene>
    <name evidence="12" type="ORF">ACHAW5_007531</name>
</gene>
<evidence type="ECO:0000256" key="4">
    <source>
        <dbReference type="ARBA" id="ARBA00005204"/>
    </source>
</evidence>
<accession>A0ABD3NUV1</accession>
<protein>
    <recommendedName>
        <fullName evidence="11">Phosphoribosyl-AMP cyclohydrolase domain-containing protein</fullName>
    </recommendedName>
</protein>
<evidence type="ECO:0000256" key="7">
    <source>
        <dbReference type="ARBA" id="ARBA00022801"/>
    </source>
</evidence>
<dbReference type="SUPFAM" id="SSF101386">
    <property type="entry name" value="all-alpha NTP pyrophosphatases"/>
    <property type="match status" value="1"/>
</dbReference>
<comment type="pathway">
    <text evidence="4">Amino-acid biosynthesis; L-histidine biosynthesis; L-histidine from 5-phospho-alpha-D-ribose 1-diphosphate: step 2/9.</text>
</comment>
<evidence type="ECO:0000313" key="12">
    <source>
        <dbReference type="EMBL" id="KAL3778641.1"/>
    </source>
</evidence>
<comment type="caution">
    <text evidence="12">The sequence shown here is derived from an EMBL/GenBank/DDBJ whole genome shotgun (WGS) entry which is preliminary data.</text>
</comment>
<dbReference type="PANTHER" id="PTHR42945:SF1">
    <property type="entry name" value="HISTIDINE BIOSYNTHESIS BIFUNCTIONAL PROTEIN HIS7"/>
    <property type="match status" value="1"/>
</dbReference>
<evidence type="ECO:0000256" key="10">
    <source>
        <dbReference type="ARBA" id="ARBA00023268"/>
    </source>
</evidence>
<comment type="catalytic activity">
    <reaction evidence="1">
        <text>1-(5-phospho-beta-D-ribosyl)-5'-AMP + H2O = 1-(5-phospho-beta-D-ribosyl)-5-[(5-phospho-beta-D-ribosylamino)methylideneamino]imidazole-4-carboxamide</text>
        <dbReference type="Rhea" id="RHEA:20049"/>
        <dbReference type="ChEBI" id="CHEBI:15377"/>
        <dbReference type="ChEBI" id="CHEBI:58435"/>
        <dbReference type="ChEBI" id="CHEBI:59457"/>
        <dbReference type="EC" id="3.5.4.19"/>
    </reaction>
</comment>
<dbReference type="EMBL" id="JALLAZ020001206">
    <property type="protein sequence ID" value="KAL3778641.1"/>
    <property type="molecule type" value="Genomic_DNA"/>
</dbReference>
<comment type="pathway">
    <text evidence="3">Amino-acid biosynthesis; L-histidine biosynthesis; L-histidine from 5-phospho-alpha-D-ribose 1-diphosphate: step 3/9.</text>
</comment>
<dbReference type="NCBIfam" id="TIGR03188">
    <property type="entry name" value="histidine_hisI"/>
    <property type="match status" value="1"/>
</dbReference>
<proteinExistence type="predicted"/>
<comment type="catalytic activity">
    <reaction evidence="2">
        <text>1-(5-phospho-beta-D-ribosyl)-ATP + H2O = 1-(5-phospho-beta-D-ribosyl)-5'-AMP + diphosphate + H(+)</text>
        <dbReference type="Rhea" id="RHEA:22828"/>
        <dbReference type="ChEBI" id="CHEBI:15377"/>
        <dbReference type="ChEBI" id="CHEBI:15378"/>
        <dbReference type="ChEBI" id="CHEBI:33019"/>
        <dbReference type="ChEBI" id="CHEBI:59457"/>
        <dbReference type="ChEBI" id="CHEBI:73183"/>
        <dbReference type="EC" id="3.6.1.31"/>
    </reaction>
</comment>
<dbReference type="InterPro" id="IPR021130">
    <property type="entry name" value="PRib-ATP_PPHydrolase-like"/>
</dbReference>
<keyword evidence="10" id="KW-0511">Multifunctional enzyme</keyword>
<evidence type="ECO:0000259" key="11">
    <source>
        <dbReference type="Pfam" id="PF01502"/>
    </source>
</evidence>
<evidence type="ECO:0000256" key="1">
    <source>
        <dbReference type="ARBA" id="ARBA00000024"/>
    </source>
</evidence>
<keyword evidence="7" id="KW-0378">Hydrolase</keyword>
<feature type="domain" description="Phosphoribosyl-AMP cyclohydrolase" evidence="11">
    <location>
        <begin position="289"/>
        <end position="364"/>
    </location>
</feature>
<sequence length="482" mass="51699">RCLHSVGVVRIHPLTCPGAVRDVDVGVRATATTTGPSAIEEYRAIISTCVAAAGRRTTTTTTAAAAAVDGGARDDDGESERKRLTKEGVAMASSYLTRTLGLDVSVVDVEIVLSVESVLDTDGLLVCCFLDAGCARAVVRARGGGGDDVDVDAGLSAALGACDAARVPRERLVLHCKPGGMLSAIMRRIDEVETRVGTLSLQSASPPSLSAKLKCVVQLDPRDYASIDELAKAMSSLSSAIGENRGSITLVDPNAEQLGRCYAACIRTDREDGLYPTVVCTRSDEALGLVYSNKDSIVEALRCGRGVYYSRSRSGLWRKGDTSGHHQTLHRIDADCDADALRFTVTQNGDDVRAFCHLNTLTCWGEPRGLRHLEGTLARRLVDAPPGSYTKRLFDDRQLLRDKLVEEAQELSEADTREHVAEELADVIYFAMVRAAAAGVSIDDAVAVLDRRARKVTRRQGDSKAFRIKAGEEILGSRKLAP</sequence>
<keyword evidence="5" id="KW-0028">Amino-acid biosynthesis</keyword>